<reference evidence="3 4" key="1">
    <citation type="submission" date="2019-12" db="EMBL/GenBank/DDBJ databases">
        <title>Genomic-based taxomic classification of the family Erythrobacteraceae.</title>
        <authorList>
            <person name="Xu L."/>
        </authorList>
    </citation>
    <scope>NUCLEOTIDE SEQUENCE [LARGE SCALE GENOMIC DNA]</scope>
    <source>
        <strain evidence="3 4">JCM 16677</strain>
    </source>
</reference>
<protein>
    <submittedName>
        <fullName evidence="3">Alpha/beta fold hydrolase</fullName>
    </submittedName>
</protein>
<dbReference type="Proteomes" id="UP000446786">
    <property type="component" value="Unassembled WGS sequence"/>
</dbReference>
<proteinExistence type="predicted"/>
<evidence type="ECO:0000313" key="2">
    <source>
        <dbReference type="EMBL" id="MXP31043.1"/>
    </source>
</evidence>
<comment type="caution">
    <text evidence="3">The sequence shown here is derived from an EMBL/GenBank/DDBJ whole genome shotgun (WGS) entry which is preliminary data.</text>
</comment>
<dbReference type="EMBL" id="WTYE01000001">
    <property type="protein sequence ID" value="MXP31043.1"/>
    <property type="molecule type" value="Genomic_DNA"/>
</dbReference>
<dbReference type="PANTHER" id="PTHR12277:SF81">
    <property type="entry name" value="PROTEIN ABHD13"/>
    <property type="match status" value="1"/>
</dbReference>
<dbReference type="AlphaFoldDB" id="A0A845AX94"/>
<dbReference type="InterPro" id="IPR029058">
    <property type="entry name" value="AB_hydrolase_fold"/>
</dbReference>
<sequence length="270" mass="28653">MAKFLLIPLIAYCLIVAALVLSQRHFLYPAPPAGGGVPIGFTAIEYPTSDGLTLRAGYRAAAPDRPTIVYFHGNGADWQSSVVATDRLVPAGYGVLAAEYRGYQGNPGNPSEKGLYSDGRAAIAWLQQQGVDRSNLVMIGNSIGGGVATQMASEGAAAALVLISPFNSLSQLVAEKMPWLPTSLLLRDHYRNDQKLAEIDAPILILHGDADTLIPVGHARQLAATNNAAQLEIFPGAGHDLAWQDSAERRVLDFLNGNAGKLTALENPSE</sequence>
<dbReference type="PANTHER" id="PTHR12277">
    <property type="entry name" value="ALPHA/BETA HYDROLASE DOMAIN-CONTAINING PROTEIN"/>
    <property type="match status" value="1"/>
</dbReference>
<dbReference type="OrthoDB" id="9798884at2"/>
<dbReference type="SUPFAM" id="SSF53474">
    <property type="entry name" value="alpha/beta-Hydrolases"/>
    <property type="match status" value="1"/>
</dbReference>
<evidence type="ECO:0000313" key="3">
    <source>
        <dbReference type="EMBL" id="MXP33803.1"/>
    </source>
</evidence>
<feature type="domain" description="Dienelactone hydrolase" evidence="1">
    <location>
        <begin position="114"/>
        <end position="244"/>
    </location>
</feature>
<dbReference type="Pfam" id="PF01738">
    <property type="entry name" value="DLH"/>
    <property type="match status" value="1"/>
</dbReference>
<dbReference type="GO" id="GO:0016787">
    <property type="term" value="F:hydrolase activity"/>
    <property type="evidence" value="ECO:0007669"/>
    <property type="project" value="UniProtKB-KW"/>
</dbReference>
<dbReference type="InterPro" id="IPR002925">
    <property type="entry name" value="Dienelactn_hydro"/>
</dbReference>
<gene>
    <name evidence="2" type="ORF">GRI94_04300</name>
    <name evidence="3" type="ORF">GRI94_18390</name>
</gene>
<evidence type="ECO:0000313" key="4">
    <source>
        <dbReference type="Proteomes" id="UP000446786"/>
    </source>
</evidence>
<name>A0A845AX94_9SPHN</name>
<dbReference type="Gene3D" id="3.40.50.1820">
    <property type="entry name" value="alpha/beta hydrolase"/>
    <property type="match status" value="1"/>
</dbReference>
<keyword evidence="3" id="KW-0378">Hydrolase</keyword>
<accession>A0A845AX94</accession>
<keyword evidence="4" id="KW-1185">Reference proteome</keyword>
<dbReference type="RefSeq" id="WP_160778520.1">
    <property type="nucleotide sequence ID" value="NZ_BAAAZF010000001.1"/>
</dbReference>
<evidence type="ECO:0000259" key="1">
    <source>
        <dbReference type="Pfam" id="PF01738"/>
    </source>
</evidence>
<organism evidence="3 4">
    <name type="scientific">Parerythrobacter jejuensis</name>
    <dbReference type="NCBI Taxonomy" id="795812"/>
    <lineage>
        <taxon>Bacteria</taxon>
        <taxon>Pseudomonadati</taxon>
        <taxon>Pseudomonadota</taxon>
        <taxon>Alphaproteobacteria</taxon>
        <taxon>Sphingomonadales</taxon>
        <taxon>Erythrobacteraceae</taxon>
        <taxon>Parerythrobacter</taxon>
    </lineage>
</organism>
<dbReference type="EMBL" id="WTYE01000001">
    <property type="protein sequence ID" value="MXP33803.1"/>
    <property type="molecule type" value="Genomic_DNA"/>
</dbReference>